<proteinExistence type="predicted"/>
<evidence type="ECO:0000256" key="1">
    <source>
        <dbReference type="SAM" id="SignalP"/>
    </source>
</evidence>
<gene>
    <name evidence="3" type="ORF">C7C56_015300</name>
</gene>
<feature type="signal peptide" evidence="1">
    <location>
        <begin position="1"/>
        <end position="35"/>
    </location>
</feature>
<dbReference type="AlphaFoldDB" id="A0A2U2HJ77"/>
<name>A0A2U2HJ77_9BURK</name>
<organism evidence="3 4">
    <name type="scientific">Massilia glaciei</name>
    <dbReference type="NCBI Taxonomy" id="1524097"/>
    <lineage>
        <taxon>Bacteria</taxon>
        <taxon>Pseudomonadati</taxon>
        <taxon>Pseudomonadota</taxon>
        <taxon>Betaproteobacteria</taxon>
        <taxon>Burkholderiales</taxon>
        <taxon>Oxalobacteraceae</taxon>
        <taxon>Telluria group</taxon>
        <taxon>Massilia</taxon>
    </lineage>
</organism>
<comment type="caution">
    <text evidence="3">The sequence shown here is derived from an EMBL/GenBank/DDBJ whole genome shotgun (WGS) entry which is preliminary data.</text>
</comment>
<dbReference type="Pfam" id="PF05229">
    <property type="entry name" value="SCPU"/>
    <property type="match status" value="1"/>
</dbReference>
<dbReference type="Proteomes" id="UP000241421">
    <property type="component" value="Unassembled WGS sequence"/>
</dbReference>
<dbReference type="OrthoDB" id="8751277at2"/>
<reference evidence="3 4" key="1">
    <citation type="submission" date="2018-04" db="EMBL/GenBank/DDBJ databases">
        <title>Massilia violaceinigra sp. nov., a novel purple-pigmented bacterium isolated from Tianshan glacier, Xinjiang, China.</title>
        <authorList>
            <person name="Wang H."/>
        </authorList>
    </citation>
    <scope>NUCLEOTIDE SEQUENCE [LARGE SCALE GENOMIC DNA]</scope>
    <source>
        <strain evidence="3 4">B448-2</strain>
    </source>
</reference>
<sequence>MLSRKTMTLPTMPASGKAACLLASVLFLAAPYAAADNVDCSVTMDQQAEFLEYDPFDPQPTTTVAQAIVTCTTNKKDNGQNPTITVYYTASVGNGPSAAQRAMKSPSGALLPYNLYRDSGYNTVISNTTSVAQSFTAPGSKEVPMVYTHNIYARILPGEDAEVGDYTDNLVYTVYF</sequence>
<feature type="chain" id="PRO_5015614394" evidence="1">
    <location>
        <begin position="36"/>
        <end position="176"/>
    </location>
</feature>
<accession>A0A2U2HJ77</accession>
<evidence type="ECO:0000259" key="2">
    <source>
        <dbReference type="Pfam" id="PF05229"/>
    </source>
</evidence>
<evidence type="ECO:0000313" key="3">
    <source>
        <dbReference type="EMBL" id="PWF46763.1"/>
    </source>
</evidence>
<dbReference type="InterPro" id="IPR007893">
    <property type="entry name" value="Spore_coat_U/FanG"/>
</dbReference>
<keyword evidence="4" id="KW-1185">Reference proteome</keyword>
<keyword evidence="1" id="KW-0732">Signal</keyword>
<dbReference type="EMBL" id="PXWF02000240">
    <property type="protein sequence ID" value="PWF46763.1"/>
    <property type="molecule type" value="Genomic_DNA"/>
</dbReference>
<protein>
    <submittedName>
        <fullName evidence="3">SCPU domain-containing protein</fullName>
    </submittedName>
</protein>
<evidence type="ECO:0000313" key="4">
    <source>
        <dbReference type="Proteomes" id="UP000241421"/>
    </source>
</evidence>
<feature type="domain" description="Spore coat protein U/FanG" evidence="2">
    <location>
        <begin position="35"/>
        <end position="173"/>
    </location>
</feature>
<dbReference type="SMART" id="SM00972">
    <property type="entry name" value="SCPU"/>
    <property type="match status" value="1"/>
</dbReference>